<dbReference type="SUPFAM" id="SSF141868">
    <property type="entry name" value="EAL domain-like"/>
    <property type="match status" value="1"/>
</dbReference>
<dbReference type="InterPro" id="IPR029787">
    <property type="entry name" value="Nucleotide_cyclase"/>
</dbReference>
<dbReference type="RefSeq" id="WP_235313885.1">
    <property type="nucleotide sequence ID" value="NZ_JAKGAS010000011.1"/>
</dbReference>
<keyword evidence="1" id="KW-1133">Transmembrane helix</keyword>
<protein>
    <submittedName>
        <fullName evidence="4">EAL domain-containing protein</fullName>
    </submittedName>
</protein>
<dbReference type="InterPro" id="IPR052155">
    <property type="entry name" value="Biofilm_reg_signaling"/>
</dbReference>
<keyword evidence="5" id="KW-1185">Reference proteome</keyword>
<dbReference type="InterPro" id="IPR000160">
    <property type="entry name" value="GGDEF_dom"/>
</dbReference>
<name>A0ABS9DDT5_9ALTE</name>
<dbReference type="EMBL" id="JAKGAS010000011">
    <property type="protein sequence ID" value="MCF2949781.1"/>
    <property type="molecule type" value="Genomic_DNA"/>
</dbReference>
<gene>
    <name evidence="4" type="ORF">L0668_16805</name>
</gene>
<evidence type="ECO:0000313" key="4">
    <source>
        <dbReference type="EMBL" id="MCF2949781.1"/>
    </source>
</evidence>
<evidence type="ECO:0000259" key="3">
    <source>
        <dbReference type="PROSITE" id="PS50887"/>
    </source>
</evidence>
<dbReference type="CDD" id="cd01948">
    <property type="entry name" value="EAL"/>
    <property type="match status" value="1"/>
</dbReference>
<comment type="caution">
    <text evidence="4">The sequence shown here is derived from an EMBL/GenBank/DDBJ whole genome shotgun (WGS) entry which is preliminary data.</text>
</comment>
<feature type="domain" description="GGDEF" evidence="3">
    <location>
        <begin position="230"/>
        <end position="363"/>
    </location>
</feature>
<dbReference type="SMART" id="SM00267">
    <property type="entry name" value="GGDEF"/>
    <property type="match status" value="1"/>
</dbReference>
<dbReference type="PROSITE" id="PS50887">
    <property type="entry name" value="GGDEF"/>
    <property type="match status" value="1"/>
</dbReference>
<reference evidence="4 5" key="1">
    <citation type="submission" date="2022-01" db="EMBL/GenBank/DDBJ databases">
        <title>Paraglaciecola sp. G1-23.</title>
        <authorList>
            <person name="Jin M.S."/>
            <person name="Han D.M."/>
            <person name="Kim H.M."/>
            <person name="Jeon C.O."/>
        </authorList>
    </citation>
    <scope>NUCLEOTIDE SEQUENCE [LARGE SCALE GENOMIC DNA]</scope>
    <source>
        <strain evidence="4 5">G1-23</strain>
    </source>
</reference>
<feature type="domain" description="EAL" evidence="2">
    <location>
        <begin position="372"/>
        <end position="626"/>
    </location>
</feature>
<dbReference type="CDD" id="cd01949">
    <property type="entry name" value="GGDEF"/>
    <property type="match status" value="1"/>
</dbReference>
<dbReference type="InterPro" id="IPR001633">
    <property type="entry name" value="EAL_dom"/>
</dbReference>
<feature type="transmembrane region" description="Helical" evidence="1">
    <location>
        <begin position="119"/>
        <end position="139"/>
    </location>
</feature>
<feature type="transmembrane region" description="Helical" evidence="1">
    <location>
        <begin position="151"/>
        <end position="172"/>
    </location>
</feature>
<evidence type="ECO:0000259" key="2">
    <source>
        <dbReference type="PROSITE" id="PS50883"/>
    </source>
</evidence>
<sequence>MPNTHPPSRQRIELFFQAKRLIQIFWACEITLAVLLAQRLLLNSFELSFIIFTTMCALSLVYLLAKRDKVNHASNLLLAILALILVALMWMHGGVHDEAVFGFPSLLIMAAMFGNKKSFIVLLTIFGLSIAANAVSNHLGWVTNYSPKVDLTSGFLFIFMLLLISYSIWVAAMDYRLLLDKLHKENTEVINSKKEIEEMLLHDILTGLPNRAMAEIVLTNALKKAARTHQKNYLMFIDLDNFKLINDALGHQAGDALLVEISTRLQTLLRKNDTVCRFAGDEFIIIFDTIDSQELMATISEKIIDIIKTPFYFNSNEFICGCSIGITVSPDDGSDFETLLRNADTAMYFSKANGGNNFHFFDQKMDNQGHDYLNLINDLRQAIKKQEFFLTYQPKVDLTNKKIIGAEALIRWQHPKKGVIYPDQFIPEAEKSGLINEIGEWVIKQACLACKDWITAGFKDFTVAVNVSSQQFKQDNIYQVVKTALNNAKLAGKHLELEMTESLLVENSHELKKLLQDISLLGVHLSIDDFGTGYSNLSYLKEFDIKTLKIDRSFVNDVENNGKNKALVKAIIQMAKGLELTTVGEGVENQQVAELLSDFTCDYGQGYLWSKPVRDKDFIKFIHSYAKPS</sequence>
<dbReference type="PANTHER" id="PTHR44757">
    <property type="entry name" value="DIGUANYLATE CYCLASE DGCP"/>
    <property type="match status" value="1"/>
</dbReference>
<dbReference type="SMART" id="SM00052">
    <property type="entry name" value="EAL"/>
    <property type="match status" value="1"/>
</dbReference>
<dbReference type="Gene3D" id="3.20.20.450">
    <property type="entry name" value="EAL domain"/>
    <property type="match status" value="1"/>
</dbReference>
<feature type="transmembrane region" description="Helical" evidence="1">
    <location>
        <begin position="76"/>
        <end position="93"/>
    </location>
</feature>
<proteinExistence type="predicted"/>
<feature type="transmembrane region" description="Helical" evidence="1">
    <location>
        <begin position="47"/>
        <end position="64"/>
    </location>
</feature>
<dbReference type="PANTHER" id="PTHR44757:SF2">
    <property type="entry name" value="BIOFILM ARCHITECTURE MAINTENANCE PROTEIN MBAA"/>
    <property type="match status" value="1"/>
</dbReference>
<dbReference type="Pfam" id="PF00990">
    <property type="entry name" value="GGDEF"/>
    <property type="match status" value="1"/>
</dbReference>
<evidence type="ECO:0000256" key="1">
    <source>
        <dbReference type="SAM" id="Phobius"/>
    </source>
</evidence>
<accession>A0ABS9DDT5</accession>
<dbReference type="Pfam" id="PF00563">
    <property type="entry name" value="EAL"/>
    <property type="match status" value="1"/>
</dbReference>
<dbReference type="InterPro" id="IPR035919">
    <property type="entry name" value="EAL_sf"/>
</dbReference>
<dbReference type="NCBIfam" id="TIGR00254">
    <property type="entry name" value="GGDEF"/>
    <property type="match status" value="1"/>
</dbReference>
<keyword evidence="1" id="KW-0812">Transmembrane</keyword>
<evidence type="ECO:0000313" key="5">
    <source>
        <dbReference type="Proteomes" id="UP001521137"/>
    </source>
</evidence>
<feature type="transmembrane region" description="Helical" evidence="1">
    <location>
        <begin position="21"/>
        <end position="41"/>
    </location>
</feature>
<dbReference type="InterPro" id="IPR043128">
    <property type="entry name" value="Rev_trsase/Diguanyl_cyclase"/>
</dbReference>
<keyword evidence="1" id="KW-0472">Membrane</keyword>
<dbReference type="SUPFAM" id="SSF55073">
    <property type="entry name" value="Nucleotide cyclase"/>
    <property type="match status" value="1"/>
</dbReference>
<dbReference type="PROSITE" id="PS50883">
    <property type="entry name" value="EAL"/>
    <property type="match status" value="1"/>
</dbReference>
<dbReference type="Proteomes" id="UP001521137">
    <property type="component" value="Unassembled WGS sequence"/>
</dbReference>
<organism evidence="4 5">
    <name type="scientific">Paraglaciecola algarum</name>
    <dbReference type="NCBI Taxonomy" id="3050085"/>
    <lineage>
        <taxon>Bacteria</taxon>
        <taxon>Pseudomonadati</taxon>
        <taxon>Pseudomonadota</taxon>
        <taxon>Gammaproteobacteria</taxon>
        <taxon>Alteromonadales</taxon>
        <taxon>Alteromonadaceae</taxon>
        <taxon>Paraglaciecola</taxon>
    </lineage>
</organism>
<dbReference type="Gene3D" id="3.30.70.270">
    <property type="match status" value="1"/>
</dbReference>